<dbReference type="AlphaFoldDB" id="A0AAV3F474"/>
<comment type="caution">
    <text evidence="1">The sequence shown here is derived from an EMBL/GenBank/DDBJ whole genome shotgun (WGS) entry which is preliminary data.</text>
</comment>
<evidence type="ECO:0008006" key="3">
    <source>
        <dbReference type="Google" id="ProtNLM"/>
    </source>
</evidence>
<evidence type="ECO:0000313" key="1">
    <source>
        <dbReference type="EMBL" id="EHO12696.1"/>
    </source>
</evidence>
<evidence type="ECO:0000313" key="2">
    <source>
        <dbReference type="Proteomes" id="UP000004834"/>
    </source>
</evidence>
<sequence length="78" mass="9260">MGNNRPVKTKDWVAYLKFLGCTYIRTTASHDHYRCPKCIRTITHREKDKEIPALHLRTNLATLVKKLSDLYEWIESNR</sequence>
<gene>
    <name evidence="1" type="ORF">HMPREF9715_01851</name>
</gene>
<accession>A0AAV3F474</accession>
<dbReference type="SUPFAM" id="SSF54786">
    <property type="entry name" value="YcfA/nrd intein domain"/>
    <property type="match status" value="1"/>
</dbReference>
<name>A0AAV3F474_9FLAO</name>
<dbReference type="EMBL" id="AGEE01000017">
    <property type="protein sequence ID" value="EHO12696.1"/>
    <property type="molecule type" value="Genomic_DNA"/>
</dbReference>
<dbReference type="Proteomes" id="UP000004834">
    <property type="component" value="Unassembled WGS sequence"/>
</dbReference>
<dbReference type="RefSeq" id="WP_006263553.1">
    <property type="nucleotide sequence ID" value="NZ_JH590837.1"/>
</dbReference>
<reference evidence="1 2" key="1">
    <citation type="submission" date="2011-11" db="EMBL/GenBank/DDBJ databases">
        <title>The Genome Sequence of Myroides odoratimimus CIP 101113.</title>
        <authorList>
            <person name="Earl A."/>
            <person name="Ward D."/>
            <person name="Feldgarden M."/>
            <person name="Gevers D."/>
            <person name="Huys G."/>
            <person name="Young S.K."/>
            <person name="Zeng Q."/>
            <person name="Gargeya S."/>
            <person name="Fitzgerald M."/>
            <person name="Haas B."/>
            <person name="Abouelleil A."/>
            <person name="Alvarado L."/>
            <person name="Arachchi H.M."/>
            <person name="Berlin A."/>
            <person name="Brown A."/>
            <person name="Chapman S.B."/>
            <person name="Chen Z."/>
            <person name="Dunbar C."/>
            <person name="Freedman E."/>
            <person name="Gearin G."/>
            <person name="Goldberg J."/>
            <person name="Griggs A."/>
            <person name="Gujja S."/>
            <person name="Heiman D."/>
            <person name="Howarth C."/>
            <person name="Larson L."/>
            <person name="Lui A."/>
            <person name="MacDonald P.J.P."/>
            <person name="Montmayeur A."/>
            <person name="Murphy C."/>
            <person name="Neiman D."/>
            <person name="Pearson M."/>
            <person name="Priest M."/>
            <person name="Roberts A."/>
            <person name="Saif S."/>
            <person name="Shea T."/>
            <person name="Shenoy N."/>
            <person name="Sisk P."/>
            <person name="Stolte C."/>
            <person name="Sykes S."/>
            <person name="Wortman J."/>
            <person name="Nusbaum C."/>
            <person name="Birren B."/>
        </authorList>
    </citation>
    <scope>NUCLEOTIDE SEQUENCE [LARGE SCALE GENOMIC DNA]</scope>
    <source>
        <strain evidence="1 2">CIP 101113</strain>
    </source>
</reference>
<protein>
    <recommendedName>
        <fullName evidence="3">Transposase zinc-binding domain-containing protein</fullName>
    </recommendedName>
</protein>
<organism evidence="1 2">
    <name type="scientific">Myroides odoratimimus CIP 101113</name>
    <dbReference type="NCBI Taxonomy" id="883154"/>
    <lineage>
        <taxon>Bacteria</taxon>
        <taxon>Pseudomonadati</taxon>
        <taxon>Bacteroidota</taxon>
        <taxon>Flavobacteriia</taxon>
        <taxon>Flavobacteriales</taxon>
        <taxon>Flavobacteriaceae</taxon>
        <taxon>Myroides</taxon>
    </lineage>
</organism>
<proteinExistence type="predicted"/>